<organism evidence="2 3">
    <name type="scientific">Mariniradius saccharolyticus AK6</name>
    <dbReference type="NCBI Taxonomy" id="1239962"/>
    <lineage>
        <taxon>Bacteria</taxon>
        <taxon>Pseudomonadati</taxon>
        <taxon>Bacteroidota</taxon>
        <taxon>Cytophagia</taxon>
        <taxon>Cytophagales</taxon>
        <taxon>Cyclobacteriaceae</taxon>
        <taxon>Mariniradius</taxon>
    </lineage>
</organism>
<sequence>MTNWAQIKLEIKKETQRVFQNISNFNIVETIDLFEKVILYPLNRPELKLDGLETRVPNALEKILVDGLKKADNLSYFPDFAKVEPFLRKILYISDPAKLADLENKKAGLGAFINVLRLNPSRIDFENEKIENLYGSPNFGEHIFRTYNLRNIESHQCENWTNRELYENIESVLTIYLYATKQYANSLRPIVEVPFKEKEPDFKTYLENVKENFRSRIGRFIHIRGKENIMLSQGYVVEKISNHESEIIERKGTVNDLRKNHVSEKRMILWGDAGMGKSTTLEYLAYVDAEEKLRDNKAKLPVYIPLGLLTDKNISLKQTIFSKINVDNNFGEKMLREGRINLFLDAVNEIPRDDNNQLKTLRYREIQNLLNEYKNTFIIVSNRPQDENIFLGVPVFQLQKMDKEQITLFLKKYTEGNEVIAKLILNEIEKDLRLEKIVKTPLMLSRLIEIVKAKGEIPKSEGEIIEKFIFSLYQREKQEKKDANFNIKQIHRLLRYLGYESLEKKDTNSGMTEDEILNYFVKCKEKYSFIIDTSYVIEIASQLGILEKRDEMYTFAHQAYQDYFHAQEEKAILGV</sequence>
<gene>
    <name evidence="2" type="ORF">C943_04226</name>
</gene>
<dbReference type="PANTHER" id="PTHR46844">
    <property type="entry name" value="SLR5058 PROTEIN"/>
    <property type="match status" value="1"/>
</dbReference>
<evidence type="ECO:0000313" key="3">
    <source>
        <dbReference type="Proteomes" id="UP000010953"/>
    </source>
</evidence>
<dbReference type="InterPro" id="IPR007111">
    <property type="entry name" value="NACHT_NTPase"/>
</dbReference>
<dbReference type="eggNOG" id="COG5635">
    <property type="taxonomic scope" value="Bacteria"/>
</dbReference>
<dbReference type="Gene3D" id="3.40.50.300">
    <property type="entry name" value="P-loop containing nucleotide triphosphate hydrolases"/>
    <property type="match status" value="1"/>
</dbReference>
<dbReference type="EMBL" id="AMZY02000008">
    <property type="protein sequence ID" value="EMS33907.1"/>
    <property type="molecule type" value="Genomic_DNA"/>
</dbReference>
<dbReference type="RefSeq" id="WP_008626000.1">
    <property type="nucleotide sequence ID" value="NZ_AMZY02000008.1"/>
</dbReference>
<dbReference type="AlphaFoldDB" id="M7XZJ6"/>
<evidence type="ECO:0000259" key="1">
    <source>
        <dbReference type="Pfam" id="PF05729"/>
    </source>
</evidence>
<dbReference type="OrthoDB" id="1488560at2"/>
<feature type="domain" description="NACHT" evidence="1">
    <location>
        <begin position="266"/>
        <end position="414"/>
    </location>
</feature>
<dbReference type="InterPro" id="IPR027417">
    <property type="entry name" value="P-loop_NTPase"/>
</dbReference>
<dbReference type="InParanoid" id="M7XZJ6"/>
<dbReference type="Pfam" id="PF05729">
    <property type="entry name" value="NACHT"/>
    <property type="match status" value="1"/>
</dbReference>
<comment type="caution">
    <text evidence="2">The sequence shown here is derived from an EMBL/GenBank/DDBJ whole genome shotgun (WGS) entry which is preliminary data.</text>
</comment>
<keyword evidence="3" id="KW-1185">Reference proteome</keyword>
<protein>
    <recommendedName>
        <fullName evidence="1">NACHT domain-containing protein</fullName>
    </recommendedName>
</protein>
<accession>M7XZJ6</accession>
<dbReference type="STRING" id="1239962.C943_04226"/>
<dbReference type="SUPFAM" id="SSF52540">
    <property type="entry name" value="P-loop containing nucleoside triphosphate hydrolases"/>
    <property type="match status" value="1"/>
</dbReference>
<dbReference type="Proteomes" id="UP000010953">
    <property type="component" value="Unassembled WGS sequence"/>
</dbReference>
<dbReference type="PANTHER" id="PTHR46844:SF1">
    <property type="entry name" value="SLR5058 PROTEIN"/>
    <property type="match status" value="1"/>
</dbReference>
<proteinExistence type="predicted"/>
<evidence type="ECO:0000313" key="2">
    <source>
        <dbReference type="EMBL" id="EMS33907.1"/>
    </source>
</evidence>
<name>M7XZJ6_9BACT</name>
<reference evidence="2" key="1">
    <citation type="submission" date="2013-01" db="EMBL/GenBank/DDBJ databases">
        <title>Genome assembly of Mariniradius saccharolyticus AK6.</title>
        <authorList>
            <person name="Vaidya B."/>
            <person name="Khatri I."/>
            <person name="Tanuku N.R.S."/>
            <person name="Subramanian S."/>
            <person name="Pinnaka A."/>
        </authorList>
    </citation>
    <scope>NUCLEOTIDE SEQUENCE [LARGE SCALE GENOMIC DNA]</scope>
    <source>
        <strain evidence="2">AK6</strain>
    </source>
</reference>